<comment type="caution">
    <text evidence="2">The sequence shown here is derived from an EMBL/GenBank/DDBJ whole genome shotgun (WGS) entry which is preliminary data.</text>
</comment>
<dbReference type="AlphaFoldDB" id="A0A4U6QKF6"/>
<feature type="region of interest" description="Disordered" evidence="1">
    <location>
        <begin position="39"/>
        <end position="108"/>
    </location>
</feature>
<protein>
    <submittedName>
        <fullName evidence="2">Uncharacterized protein</fullName>
    </submittedName>
</protein>
<dbReference type="OrthoDB" id="9868996at2"/>
<sequence>MARRSAISPRWLVVVLVTALTCSAVVVWALVRITGRAGGDAAADPTSVAASGPVSEPPTTSETNPGPSTAPPSSTPTAADEPSSSRATRSDGVTGAVRPPPVLPGSGLSVPAAWTGTAELTITVEGDCAATGGTSTYSGLTTDLALQAPVTGSDPFGDPNLVSMTLGVTPAAIPGLALYSAALDDQGAVRRTWWLAVGTDPSAPDRTVLSGALIADRPVEGDLPPNLLVDNETDLLPCQSGRATGVSRTLGAGSSLTGWVSATSAVIDVTGSTTDGERAVRMHAELQRLPTRP</sequence>
<dbReference type="EMBL" id="SZZH01000001">
    <property type="protein sequence ID" value="TKV60987.1"/>
    <property type="molecule type" value="Genomic_DNA"/>
</dbReference>
<evidence type="ECO:0000313" key="3">
    <source>
        <dbReference type="Proteomes" id="UP000306985"/>
    </source>
</evidence>
<gene>
    <name evidence="2" type="ORF">FDO65_04875</name>
</gene>
<feature type="compositionally biased region" description="Low complexity" evidence="1">
    <location>
        <begin position="75"/>
        <end position="85"/>
    </location>
</feature>
<evidence type="ECO:0000256" key="1">
    <source>
        <dbReference type="SAM" id="MobiDB-lite"/>
    </source>
</evidence>
<organism evidence="2 3">
    <name type="scientific">Nakamurella flava</name>
    <dbReference type="NCBI Taxonomy" id="2576308"/>
    <lineage>
        <taxon>Bacteria</taxon>
        <taxon>Bacillati</taxon>
        <taxon>Actinomycetota</taxon>
        <taxon>Actinomycetes</taxon>
        <taxon>Nakamurellales</taxon>
        <taxon>Nakamurellaceae</taxon>
        <taxon>Nakamurella</taxon>
    </lineage>
</organism>
<accession>A0A4U6QKF6</accession>
<name>A0A4U6QKF6_9ACTN</name>
<proteinExistence type="predicted"/>
<dbReference type="Proteomes" id="UP000306985">
    <property type="component" value="Unassembled WGS sequence"/>
</dbReference>
<reference evidence="2 3" key="1">
    <citation type="submission" date="2019-05" db="EMBL/GenBank/DDBJ databases">
        <title>Nakamurella sp. N5BH11, whole genome shotgun sequence.</title>
        <authorList>
            <person name="Tuo L."/>
        </authorList>
    </citation>
    <scope>NUCLEOTIDE SEQUENCE [LARGE SCALE GENOMIC DNA]</scope>
    <source>
        <strain evidence="2 3">N5BH11</strain>
    </source>
</reference>
<keyword evidence="3" id="KW-1185">Reference proteome</keyword>
<dbReference type="RefSeq" id="WP_137448290.1">
    <property type="nucleotide sequence ID" value="NZ_SZZH01000001.1"/>
</dbReference>
<evidence type="ECO:0000313" key="2">
    <source>
        <dbReference type="EMBL" id="TKV60987.1"/>
    </source>
</evidence>